<dbReference type="EMBL" id="RBIJ01000005">
    <property type="protein sequence ID" value="RKQ83894.1"/>
    <property type="molecule type" value="Genomic_DNA"/>
</dbReference>
<gene>
    <name evidence="2" type="ORF">C7438_1554</name>
</gene>
<evidence type="ECO:0000313" key="2">
    <source>
        <dbReference type="EMBL" id="RKQ83894.1"/>
    </source>
</evidence>
<dbReference type="GO" id="GO:0016491">
    <property type="term" value="F:oxidoreductase activity"/>
    <property type="evidence" value="ECO:0007669"/>
    <property type="project" value="InterPro"/>
</dbReference>
<dbReference type="InterPro" id="IPR036188">
    <property type="entry name" value="FAD/NAD-bd_sf"/>
</dbReference>
<dbReference type="Proteomes" id="UP000267019">
    <property type="component" value="Unassembled WGS sequence"/>
</dbReference>
<dbReference type="SUPFAM" id="SSF51905">
    <property type="entry name" value="FAD/NAD(P)-binding domain"/>
    <property type="match status" value="2"/>
</dbReference>
<dbReference type="Gene3D" id="3.50.50.60">
    <property type="entry name" value="FAD/NAD(P)-binding domain"/>
    <property type="match status" value="2"/>
</dbReference>
<organism evidence="2 3">
    <name type="scientific">Brockia lithotrophica</name>
    <dbReference type="NCBI Taxonomy" id="933949"/>
    <lineage>
        <taxon>Bacteria</taxon>
        <taxon>Bacillati</taxon>
        <taxon>Bacillota</taxon>
        <taxon>Bacilli</taxon>
        <taxon>Bacillales</taxon>
        <taxon>Bacillales Family X. Incertae Sedis</taxon>
        <taxon>Brockia</taxon>
    </lineage>
</organism>
<dbReference type="InterPro" id="IPR052541">
    <property type="entry name" value="SQRD"/>
</dbReference>
<dbReference type="AlphaFoldDB" id="A0A660KVM2"/>
<dbReference type="PANTHER" id="PTHR43755:SF1">
    <property type="entry name" value="FAD-DEPENDENT PYRIDINE NUCLEOTIDE-DISULPHIDE OXIDOREDUCTASE"/>
    <property type="match status" value="1"/>
</dbReference>
<reference evidence="2 3" key="1">
    <citation type="submission" date="2018-10" db="EMBL/GenBank/DDBJ databases">
        <title>Genomic Encyclopedia of Type Strains, Phase IV (KMG-IV): sequencing the most valuable type-strain genomes for metagenomic binning, comparative biology and taxonomic classification.</title>
        <authorList>
            <person name="Goeker M."/>
        </authorList>
    </citation>
    <scope>NUCLEOTIDE SEQUENCE [LARGE SCALE GENOMIC DNA]</scope>
    <source>
        <strain evidence="2 3">DSM 22653</strain>
    </source>
</reference>
<proteinExistence type="predicted"/>
<protein>
    <submittedName>
        <fullName evidence="2">Sulfide:quinone oxidoreductase</fullName>
    </submittedName>
</protein>
<sequence>MGAKGNPVCLRRIFSESHTSEGMNVVKTVAIVGGGAGGTLLANRLARRLAREIEDHEVQLLLFANREVHVYEPGFLFVVTGEHEIEHYTRPQKSLVRRGVRLLMEEVQRIDVERKQLRTARNTYSYDILVLATGARPDFDLVPGMREGAHNFYTVEGSLRLRDALANFEKGRILIVQDLPLKCPVAPIEIFFIIDAYLRSQGRRQNVELIYSHPSPQLHHEPGIAEFIAKRFAARGYTFLPEVRVVEVDPQKRVVRTEKGETHEYDLLIAIPKHRGAPVIEASGLGDTLGFLPTDRYTLKLAGRDDVYVIGDATNIPISKAGSAAHYQAESLVNNIVHRLRGLPETARYDGKLACFLVSDLHESSFIGCDYNTPPRPIPSTELLYWFKGMYNEMYWLTARGLL</sequence>
<feature type="domain" description="FAD/NAD(P)-binding" evidence="1">
    <location>
        <begin position="28"/>
        <end position="173"/>
    </location>
</feature>
<dbReference type="Pfam" id="PF07992">
    <property type="entry name" value="Pyr_redox_2"/>
    <property type="match status" value="1"/>
</dbReference>
<dbReference type="PANTHER" id="PTHR43755">
    <property type="match status" value="1"/>
</dbReference>
<name>A0A660KVM2_9BACL</name>
<evidence type="ECO:0000259" key="1">
    <source>
        <dbReference type="Pfam" id="PF07992"/>
    </source>
</evidence>
<accession>A0A660KVM2</accession>
<comment type="caution">
    <text evidence="2">The sequence shown here is derived from an EMBL/GenBank/DDBJ whole genome shotgun (WGS) entry which is preliminary data.</text>
</comment>
<keyword evidence="3" id="KW-1185">Reference proteome</keyword>
<dbReference type="InterPro" id="IPR023753">
    <property type="entry name" value="FAD/NAD-binding_dom"/>
</dbReference>
<evidence type="ECO:0000313" key="3">
    <source>
        <dbReference type="Proteomes" id="UP000267019"/>
    </source>
</evidence>